<comment type="similarity">
    <text evidence="7">Belongs to the binding-protein-dependent transport system permease family.</text>
</comment>
<feature type="transmembrane region" description="Helical" evidence="7">
    <location>
        <begin position="87"/>
        <end position="107"/>
    </location>
</feature>
<reference evidence="9 10" key="1">
    <citation type="submission" date="2020-08" db="EMBL/GenBank/DDBJ databases">
        <title>Sequencing the genomes of 1000 actinobacteria strains.</title>
        <authorList>
            <person name="Klenk H.-P."/>
        </authorList>
    </citation>
    <scope>NUCLEOTIDE SEQUENCE [LARGE SCALE GENOMIC DNA]</scope>
    <source>
        <strain evidence="9 10">DSM 43023</strain>
    </source>
</reference>
<name>A0A7W7S4U0_9ACTN</name>
<dbReference type="RefSeq" id="WP_184759795.1">
    <property type="nucleotide sequence ID" value="NZ_BAABEK010000062.1"/>
</dbReference>
<evidence type="ECO:0000256" key="3">
    <source>
        <dbReference type="ARBA" id="ARBA00022475"/>
    </source>
</evidence>
<dbReference type="InterPro" id="IPR000515">
    <property type="entry name" value="MetI-like"/>
</dbReference>
<feature type="transmembrane region" description="Helical" evidence="7">
    <location>
        <begin position="273"/>
        <end position="295"/>
    </location>
</feature>
<evidence type="ECO:0000256" key="5">
    <source>
        <dbReference type="ARBA" id="ARBA00022989"/>
    </source>
</evidence>
<evidence type="ECO:0000256" key="4">
    <source>
        <dbReference type="ARBA" id="ARBA00022692"/>
    </source>
</evidence>
<keyword evidence="2 7" id="KW-0813">Transport</keyword>
<keyword evidence="5 7" id="KW-1133">Transmembrane helix</keyword>
<feature type="transmembrane region" description="Helical" evidence="7">
    <location>
        <begin position="165"/>
        <end position="191"/>
    </location>
</feature>
<feature type="domain" description="ABC transmembrane type-1" evidence="8">
    <location>
        <begin position="378"/>
        <end position="564"/>
    </location>
</feature>
<dbReference type="Proteomes" id="UP000534286">
    <property type="component" value="Unassembled WGS sequence"/>
</dbReference>
<dbReference type="PANTHER" id="PTHR43227:SF8">
    <property type="entry name" value="DIACETYLCHITOBIOSE UPTAKE SYSTEM PERMEASE PROTEIN DASB"/>
    <property type="match status" value="1"/>
</dbReference>
<dbReference type="EMBL" id="JACHJU010000006">
    <property type="protein sequence ID" value="MBB4943899.1"/>
    <property type="molecule type" value="Genomic_DNA"/>
</dbReference>
<keyword evidence="4 7" id="KW-0812">Transmembrane</keyword>
<organism evidence="9 10">
    <name type="scientific">Streptosporangium album</name>
    <dbReference type="NCBI Taxonomy" id="47479"/>
    <lineage>
        <taxon>Bacteria</taxon>
        <taxon>Bacillati</taxon>
        <taxon>Actinomycetota</taxon>
        <taxon>Actinomycetes</taxon>
        <taxon>Streptosporangiales</taxon>
        <taxon>Streptosporangiaceae</taxon>
        <taxon>Streptosporangium</taxon>
    </lineage>
</organism>
<dbReference type="GO" id="GO:0005886">
    <property type="term" value="C:plasma membrane"/>
    <property type="evidence" value="ECO:0007669"/>
    <property type="project" value="UniProtKB-SubCell"/>
</dbReference>
<comment type="caution">
    <text evidence="9">The sequence shown here is derived from an EMBL/GenBank/DDBJ whole genome shotgun (WGS) entry which is preliminary data.</text>
</comment>
<dbReference type="GO" id="GO:0055085">
    <property type="term" value="P:transmembrane transport"/>
    <property type="evidence" value="ECO:0007669"/>
    <property type="project" value="InterPro"/>
</dbReference>
<feature type="transmembrane region" description="Helical" evidence="7">
    <location>
        <begin position="38"/>
        <end position="61"/>
    </location>
</feature>
<dbReference type="PANTHER" id="PTHR43227">
    <property type="entry name" value="BLL4140 PROTEIN"/>
    <property type="match status" value="1"/>
</dbReference>
<evidence type="ECO:0000256" key="6">
    <source>
        <dbReference type="ARBA" id="ARBA00023136"/>
    </source>
</evidence>
<feature type="transmembrane region" description="Helical" evidence="7">
    <location>
        <begin position="323"/>
        <end position="344"/>
    </location>
</feature>
<dbReference type="Gene3D" id="1.10.3720.10">
    <property type="entry name" value="MetI-like"/>
    <property type="match status" value="2"/>
</dbReference>
<dbReference type="InterPro" id="IPR050809">
    <property type="entry name" value="UgpAE/MalFG_permease"/>
</dbReference>
<dbReference type="PROSITE" id="PS50928">
    <property type="entry name" value="ABC_TM1"/>
    <property type="match status" value="2"/>
</dbReference>
<evidence type="ECO:0000256" key="7">
    <source>
        <dbReference type="RuleBase" id="RU363032"/>
    </source>
</evidence>
<evidence type="ECO:0000313" key="9">
    <source>
        <dbReference type="EMBL" id="MBB4943899.1"/>
    </source>
</evidence>
<dbReference type="SUPFAM" id="SSF161098">
    <property type="entry name" value="MetI-like"/>
    <property type="match status" value="2"/>
</dbReference>
<proteinExistence type="inferred from homology"/>
<protein>
    <submittedName>
        <fullName evidence="9">Alpha-glucoside transport system permease protein</fullName>
    </submittedName>
</protein>
<keyword evidence="6 7" id="KW-0472">Membrane</keyword>
<comment type="subcellular location">
    <subcellularLocation>
        <location evidence="1 7">Cell membrane</location>
        <topology evidence="1 7">Multi-pass membrane protein</topology>
    </subcellularLocation>
</comment>
<sequence>MTRDDLPGDLLFEATPHHDMRAPAKSSGHGRWDAWRHLLPAVVLASVVLLGPLAVTVVASVTEGAGPANYLDVLIDEEIWRALSHNALWLMLAPVVCALGLGLAWLARDAGRGTRVLLLTVLGLPAVTSPLTAGVAFRLIFDPDPHRGMVNALLADRVLFTGPGWIWLVLGTVFVWQWTGLAFLVFHVGLAKMPADLLRVGRVFGAGRLRRLRMVVIPALFPTAALVMLIMLTAAVRVFDLILVGAPGSVQPEVDVVGLFWWRHRDDLGDGRASALAVLLTVLAAAVALLVLWRLRRDWPEAGLRRRRASPPAARRTRWPLRAMTAAVTVLWAFPFAVLVLTSFRAPDAVAVSGWWTGGYGLSSYAEALDGGSFAGALVATAQRGLLVASVVLLMAVPAAYALTHERLSSRTRRIVTGVAVVLAVLPPQVLAVPLGKVLGVSLGSVVVLGFVHAALVLPLGVLLLRNAFMSVPRPVVRRPLTEGRSAMVQMMAESVPAVVAVGVLTFILVWNDLVVGLLLNWPAADQAPLLLLQQARYFATSAGGLAAQGVMMTAVPALLLFTTGKWLVRGLTQGVHR</sequence>
<evidence type="ECO:0000259" key="8">
    <source>
        <dbReference type="PROSITE" id="PS50928"/>
    </source>
</evidence>
<dbReference type="Pfam" id="PF00528">
    <property type="entry name" value="BPD_transp_1"/>
    <property type="match status" value="1"/>
</dbReference>
<evidence type="ECO:0000256" key="2">
    <source>
        <dbReference type="ARBA" id="ARBA00022448"/>
    </source>
</evidence>
<feature type="transmembrane region" description="Helical" evidence="7">
    <location>
        <begin position="441"/>
        <end position="465"/>
    </location>
</feature>
<keyword evidence="3" id="KW-1003">Cell membrane</keyword>
<feature type="domain" description="ABC transmembrane type-1" evidence="8">
    <location>
        <begin position="82"/>
        <end position="291"/>
    </location>
</feature>
<feature type="transmembrane region" description="Helical" evidence="7">
    <location>
        <begin position="116"/>
        <end position="141"/>
    </location>
</feature>
<feature type="transmembrane region" description="Helical" evidence="7">
    <location>
        <begin position="538"/>
        <end position="562"/>
    </location>
</feature>
<feature type="transmembrane region" description="Helical" evidence="7">
    <location>
        <begin position="486"/>
        <end position="511"/>
    </location>
</feature>
<accession>A0A7W7S4U0</accession>
<dbReference type="InterPro" id="IPR035906">
    <property type="entry name" value="MetI-like_sf"/>
</dbReference>
<feature type="transmembrane region" description="Helical" evidence="7">
    <location>
        <begin position="385"/>
        <end position="403"/>
    </location>
</feature>
<feature type="transmembrane region" description="Helical" evidence="7">
    <location>
        <begin position="212"/>
        <end position="236"/>
    </location>
</feature>
<dbReference type="CDD" id="cd06261">
    <property type="entry name" value="TM_PBP2"/>
    <property type="match status" value="1"/>
</dbReference>
<evidence type="ECO:0000313" key="10">
    <source>
        <dbReference type="Proteomes" id="UP000534286"/>
    </source>
</evidence>
<feature type="transmembrane region" description="Helical" evidence="7">
    <location>
        <begin position="415"/>
        <end position="435"/>
    </location>
</feature>
<evidence type="ECO:0000256" key="1">
    <source>
        <dbReference type="ARBA" id="ARBA00004651"/>
    </source>
</evidence>
<keyword evidence="10" id="KW-1185">Reference proteome</keyword>
<dbReference type="AlphaFoldDB" id="A0A7W7S4U0"/>
<gene>
    <name evidence="9" type="ORF">FHR32_008300</name>
</gene>